<dbReference type="Pfam" id="PF11684">
    <property type="entry name" value="DUF3280"/>
    <property type="match status" value="1"/>
</dbReference>
<gene>
    <name evidence="1" type="ORF">CVV64_21520</name>
</gene>
<organism evidence="1 2">
    <name type="scientific">Candidatus Wallbacteria bacterium HGW-Wallbacteria-1</name>
    <dbReference type="NCBI Taxonomy" id="2013854"/>
    <lineage>
        <taxon>Bacteria</taxon>
        <taxon>Candidatus Walliibacteriota</taxon>
    </lineage>
</organism>
<proteinExistence type="predicted"/>
<dbReference type="EMBL" id="PGXC01000107">
    <property type="protein sequence ID" value="PKK87793.1"/>
    <property type="molecule type" value="Genomic_DNA"/>
</dbReference>
<reference evidence="1 2" key="1">
    <citation type="journal article" date="2017" name="ISME J.">
        <title>Potential for microbial H2 and metal transformations associated with novel bacteria and archaea in deep terrestrial subsurface sediments.</title>
        <authorList>
            <person name="Hernsdorf A.W."/>
            <person name="Amano Y."/>
            <person name="Miyakawa K."/>
            <person name="Ise K."/>
            <person name="Suzuki Y."/>
            <person name="Anantharaman K."/>
            <person name="Probst A."/>
            <person name="Burstein D."/>
            <person name="Thomas B.C."/>
            <person name="Banfield J.F."/>
        </authorList>
    </citation>
    <scope>NUCLEOTIDE SEQUENCE [LARGE SCALE GENOMIC DNA]</scope>
    <source>
        <strain evidence="1">HGW-Wallbacteria-1</strain>
    </source>
</reference>
<dbReference type="Proteomes" id="UP000233256">
    <property type="component" value="Unassembled WGS sequence"/>
</dbReference>
<dbReference type="InterPro" id="IPR021698">
    <property type="entry name" value="DUF3280"/>
</dbReference>
<name>A0A2N1PHH1_9BACT</name>
<accession>A0A2N1PHH1</accession>
<dbReference type="AlphaFoldDB" id="A0A2N1PHH1"/>
<protein>
    <submittedName>
        <fullName evidence="1">Uncharacterized protein</fullName>
    </submittedName>
</protein>
<evidence type="ECO:0000313" key="2">
    <source>
        <dbReference type="Proteomes" id="UP000233256"/>
    </source>
</evidence>
<comment type="caution">
    <text evidence="1">The sequence shown here is derived from an EMBL/GenBank/DDBJ whole genome shotgun (WGS) entry which is preliminary data.</text>
</comment>
<evidence type="ECO:0000313" key="1">
    <source>
        <dbReference type="EMBL" id="PKK87793.1"/>
    </source>
</evidence>
<sequence>MVMFVLPAQAEPVAKVMVLDYQLNDMTDLPNAPEELERIAYLSSIYKQRLAEDGVELVPVNEALQHAVKNESPAYLFDNVPNAAKMAQGSGADYLLIGVALKSTYLFVYPRILLVDIRTADVVMARAAQLESSWSDENTTKRTAEKLADMVSEELKTLTAN</sequence>